<feature type="region of interest" description="Disordered" evidence="1">
    <location>
        <begin position="573"/>
        <end position="625"/>
    </location>
</feature>
<dbReference type="Pfam" id="PF20445">
    <property type="entry name" value="RHS_N"/>
    <property type="match status" value="1"/>
</dbReference>
<dbReference type="VEuPathDB" id="TriTrypDB:C3747_427g16"/>
<evidence type="ECO:0000313" key="5">
    <source>
        <dbReference type="EMBL" id="PWU92806.1"/>
    </source>
</evidence>
<dbReference type="VEuPathDB" id="TriTrypDB:TcCL_NonESM05534"/>
<comment type="caution">
    <text evidence="5">The sequence shown here is derived from an EMBL/GenBank/DDBJ whole genome shotgun (WGS) entry which is preliminary data.</text>
</comment>
<dbReference type="InterPro" id="IPR046835">
    <property type="entry name" value="RHS_N"/>
</dbReference>
<dbReference type="InterPro" id="IPR052980">
    <property type="entry name" value="Crinkler_effector"/>
</dbReference>
<feature type="compositionally biased region" description="Acidic residues" evidence="1">
    <location>
        <begin position="577"/>
        <end position="623"/>
    </location>
</feature>
<dbReference type="VEuPathDB" id="TriTrypDB:TcG_10227"/>
<reference evidence="5 6" key="1">
    <citation type="journal article" date="2018" name="Microb. Genom.">
        <title>Expanding an expanded genome: long-read sequencing of Trypanosoma cruzi.</title>
        <authorList>
            <person name="Berna L."/>
            <person name="Rodriguez M."/>
            <person name="Chiribao M.L."/>
            <person name="Parodi-Talice A."/>
            <person name="Pita S."/>
            <person name="Rijo G."/>
            <person name="Alvarez-Valin F."/>
            <person name="Robello C."/>
        </authorList>
    </citation>
    <scope>NUCLEOTIDE SEQUENCE [LARGE SCALE GENOMIC DNA]</scope>
    <source>
        <strain evidence="5 6">Dm28c</strain>
    </source>
</reference>
<dbReference type="NCBIfam" id="TIGR01631">
    <property type="entry name" value="Trypano_RHS"/>
    <property type="match status" value="2"/>
</dbReference>
<dbReference type="InterPro" id="IPR056000">
    <property type="entry name" value="DUF7578"/>
</dbReference>
<feature type="domain" description="DUF7578" evidence="4">
    <location>
        <begin position="191"/>
        <end position="254"/>
    </location>
</feature>
<dbReference type="VEuPathDB" id="TriTrypDB:ECC02_005199"/>
<dbReference type="VEuPathDB" id="TriTrypDB:C4B63_35g195"/>
<dbReference type="InterPro" id="IPR046836">
    <property type="entry name" value="RHS_C"/>
</dbReference>
<dbReference type="VEuPathDB" id="TriTrypDB:TCSYLVIO_000822"/>
<dbReference type="VEuPathDB" id="TriTrypDB:TcYC6_0146010"/>
<gene>
    <name evidence="5" type="ORF">C4B63_35g195</name>
</gene>
<accession>A0A2V2VBA9</accession>
<evidence type="ECO:0000256" key="1">
    <source>
        <dbReference type="SAM" id="MobiDB-lite"/>
    </source>
</evidence>
<evidence type="ECO:0000313" key="6">
    <source>
        <dbReference type="Proteomes" id="UP000246121"/>
    </source>
</evidence>
<dbReference type="Pfam" id="PF24466">
    <property type="entry name" value="DUF7578"/>
    <property type="match status" value="2"/>
</dbReference>
<dbReference type="VEuPathDB" id="TriTrypDB:TcCLB.506595.149"/>
<evidence type="ECO:0000259" key="4">
    <source>
        <dbReference type="Pfam" id="PF24466"/>
    </source>
</evidence>
<dbReference type="EMBL" id="PRFA01000035">
    <property type="protein sequence ID" value="PWU92806.1"/>
    <property type="molecule type" value="Genomic_DNA"/>
</dbReference>
<dbReference type="Proteomes" id="UP000246121">
    <property type="component" value="Unassembled WGS sequence"/>
</dbReference>
<dbReference type="PANTHER" id="PTHR33129">
    <property type="entry name" value="PROTEIN KINASE DOMAIN-CONTAINING PROTEIN-RELATED"/>
    <property type="match status" value="1"/>
</dbReference>
<dbReference type="VEuPathDB" id="TriTrypDB:TcBrA4_0157920"/>
<dbReference type="VEuPathDB" id="TriTrypDB:Tc_MARK_4639"/>
<dbReference type="VEuPathDB" id="TriTrypDB:TcCLB.511415.11"/>
<dbReference type="AlphaFoldDB" id="A0A2V2VBA9"/>
<feature type="domain" description="Retrotransposon hot spot protein,C-terminal" evidence="2">
    <location>
        <begin position="434"/>
        <end position="591"/>
    </location>
</feature>
<name>A0A2V2VBA9_TRYCR</name>
<dbReference type="InterPro" id="IPR006518">
    <property type="entry name" value="Trypano_RHS"/>
</dbReference>
<protein>
    <submittedName>
        <fullName evidence="5">Putative retrotransposon hot spot (RHS) protein</fullName>
    </submittedName>
</protein>
<feature type="region of interest" description="Disordered" evidence="1">
    <location>
        <begin position="1"/>
        <end position="35"/>
    </location>
</feature>
<sequence>MPGNQASAVPQGDGQRRARPESEDVTDQPAATHIRVEEARQPQWTMRSSVEDILLKGRTLSTNMKLNDFLRSKLGGTAAVDEDHNVTMQAFVQEPDAYVKDQRLLGRIFNLTEYQVYKLNHEGVHFLEQWKDHEGKDTVTLLVFEKLNGVLTQVLREERREAEERARREKQVEPTLTTTVEDVLFKGRVRFMDIKLNDFLTLEMEGRGILRANRNVLLRDFFSDPTRYIPDARVLVEVQKKGYYLSLERTVRDEMYLEEAVRRLHENGVDNLFGWSEATARAKTSASNSTKQSLDAALHVARNPTTTIAPIHLEGFYDSVYNARWSHVVEVPGEEGTVMEVKKGRPPQQWTYRAVGGTFEKNDGVEQSGVEPPRLMVLTSEKGWPYSWERGESGILPDCYLNSEVERVWQIVKKDLTKLLSNHGKNKPSCHPRVLIGTPGIGKSMNVGSYLLYQLLHYDVEQLPMVVYFIAYRTFLFDKTAKMVSLYTNEASILGILGTFSRRGVKGYIIYDVAMKGRQPSTGLPCKGWGMIVVTSPNIKNFEWWAMQMGAEQIIINCPKESDVRAMCIWKEHNGQVEEEEEEETKEEPEEEEEEEAEEEADEEAEEEAEKESEEEAEEEAKEEADYWKRVKKRMDKVGPILRFIFNGKKCKSRVRACKFAVNNITASMLQYYAGIGTGKSCNGHHVSHKLLKVVRVREKTKLNRL</sequence>
<dbReference type="Pfam" id="PF07999">
    <property type="entry name" value="RHSP"/>
    <property type="match status" value="2"/>
</dbReference>
<organism evidence="5 6">
    <name type="scientific">Trypanosoma cruzi</name>
    <dbReference type="NCBI Taxonomy" id="5693"/>
    <lineage>
        <taxon>Eukaryota</taxon>
        <taxon>Discoba</taxon>
        <taxon>Euglenozoa</taxon>
        <taxon>Kinetoplastea</taxon>
        <taxon>Metakinetoplastina</taxon>
        <taxon>Trypanosomatida</taxon>
        <taxon>Trypanosomatidae</taxon>
        <taxon>Trypanosoma</taxon>
        <taxon>Schizotrypanum</taxon>
    </lineage>
</organism>
<dbReference type="VEuPathDB" id="TriTrypDB:TCDM_08993"/>
<feature type="domain" description="DUF7578" evidence="4">
    <location>
        <begin position="62"/>
        <end position="122"/>
    </location>
</feature>
<evidence type="ECO:0000259" key="3">
    <source>
        <dbReference type="Pfam" id="PF20445"/>
    </source>
</evidence>
<dbReference type="VEuPathDB" id="TriTrypDB:TCSYLVIO_009277"/>
<dbReference type="VEuPathDB" id="TriTrypDB:TcBrA4_0135830"/>
<feature type="domain" description="Retrotransposon hot spot protein,C-terminal" evidence="2">
    <location>
        <begin position="614"/>
        <end position="700"/>
    </location>
</feature>
<feature type="domain" description="Retrotransposon hot spot protein N-terminal" evidence="3">
    <location>
        <begin position="317"/>
        <end position="426"/>
    </location>
</feature>
<evidence type="ECO:0000259" key="2">
    <source>
        <dbReference type="Pfam" id="PF07999"/>
    </source>
</evidence>
<proteinExistence type="predicted"/>
<dbReference type="PANTHER" id="PTHR33129:SF3">
    <property type="entry name" value="HOT SPOT (RHS) PROTEIN, PUTATIVE-RELATED"/>
    <property type="match status" value="1"/>
</dbReference>
<dbReference type="VEuPathDB" id="TriTrypDB:TcCL_NonESM12218"/>
<dbReference type="VEuPathDB" id="TriTrypDB:TCSYLVIO_006596"/>
<dbReference type="VEuPathDB" id="TriTrypDB:TcCLB.509865.9"/>
<dbReference type="VEuPathDB" id="TriTrypDB:C3747_102g158"/>